<dbReference type="GO" id="GO:0035101">
    <property type="term" value="C:FACT complex"/>
    <property type="evidence" value="ECO:0007669"/>
    <property type="project" value="TreeGrafter"/>
</dbReference>
<dbReference type="GO" id="GO:0003723">
    <property type="term" value="F:RNA binding"/>
    <property type="evidence" value="ECO:0007669"/>
    <property type="project" value="UniProtKB-KW"/>
</dbReference>
<dbReference type="FunFam" id="1.10.30.10:FF:000036">
    <property type="entry name" value="high mobility group protein D"/>
    <property type="match status" value="1"/>
</dbReference>
<dbReference type="InterPro" id="IPR009071">
    <property type="entry name" value="HMG_box_dom"/>
</dbReference>
<dbReference type="Proteomes" id="UP000695007">
    <property type="component" value="Unplaced"/>
</dbReference>
<proteinExistence type="inferred from homology"/>
<feature type="compositionally biased region" description="Basic and acidic residues" evidence="16">
    <location>
        <begin position="687"/>
        <end position="713"/>
    </location>
</feature>
<dbReference type="CTD" id="37767"/>
<evidence type="ECO:0000256" key="5">
    <source>
        <dbReference type="ARBA" id="ARBA00022705"/>
    </source>
</evidence>
<evidence type="ECO:0000256" key="7">
    <source>
        <dbReference type="ARBA" id="ARBA00022884"/>
    </source>
</evidence>
<dbReference type="FunFam" id="2.30.29.150:FF:000001">
    <property type="entry name" value="Fact complex subunit ssrp1"/>
    <property type="match status" value="1"/>
</dbReference>
<dbReference type="GO" id="GO:0006260">
    <property type="term" value="P:DNA replication"/>
    <property type="evidence" value="ECO:0007669"/>
    <property type="project" value="UniProtKB-KW"/>
</dbReference>
<evidence type="ECO:0000256" key="6">
    <source>
        <dbReference type="ARBA" id="ARBA00022763"/>
    </source>
</evidence>
<dbReference type="GeneID" id="105366182"/>
<comment type="similarity">
    <text evidence="2 15">Belongs to the SSRP1 family.</text>
</comment>
<dbReference type="PANTHER" id="PTHR45849:SF1">
    <property type="entry name" value="FACT COMPLEX SUBUNIT SSRP1"/>
    <property type="match status" value="1"/>
</dbReference>
<gene>
    <name evidence="19" type="primary">LOC105366182</name>
</gene>
<dbReference type="SMART" id="SM01287">
    <property type="entry name" value="Rtt106"/>
    <property type="match status" value="1"/>
</dbReference>
<name>A0AAJ6YRF5_9HYME</name>
<evidence type="ECO:0000256" key="9">
    <source>
        <dbReference type="ARBA" id="ARBA00023125"/>
    </source>
</evidence>
<dbReference type="GO" id="GO:0005730">
    <property type="term" value="C:nucleolus"/>
    <property type="evidence" value="ECO:0007669"/>
    <property type="project" value="UniProtKB-SubCell"/>
</dbReference>
<dbReference type="Gene3D" id="2.30.29.220">
    <property type="entry name" value="Structure-specific recognition protein (SSRP1)"/>
    <property type="match status" value="1"/>
</dbReference>
<dbReference type="FunFam" id="2.30.29.30:FF:000098">
    <property type="entry name" value="Fact complex subunit ssrp1"/>
    <property type="match status" value="1"/>
</dbReference>
<dbReference type="CDD" id="cd13230">
    <property type="entry name" value="PH1_SSRP1-like"/>
    <property type="match status" value="1"/>
</dbReference>
<evidence type="ECO:0000256" key="1">
    <source>
        <dbReference type="ARBA" id="ARBA00004604"/>
    </source>
</evidence>
<dbReference type="InterPro" id="IPR024954">
    <property type="entry name" value="SSRP1_DD"/>
</dbReference>
<evidence type="ECO:0000256" key="10">
    <source>
        <dbReference type="ARBA" id="ARBA00023163"/>
    </source>
</evidence>
<evidence type="ECO:0000256" key="15">
    <source>
        <dbReference type="RuleBase" id="RU364013"/>
    </source>
</evidence>
<sequence length="737" mass="83973">MDFLEYPDITAEVKGAMTPGRLKLTDQNLIFKNQKTGKVEQISASDMEMVNYQKFVGTWGLRIFLKNGTLHRFRGFKEGEQEKIAKFFSTNYKKEMLEKELSLKGWNWGTAKFYGSVLSFDVGHHTAFEIPLYDVSQCTTGKNEVTLEFHQNDDAPVSLLEMRFHIPVSDTNDQDPVDQFHKEVMEKASVISVSGDAIAIFREIQCLTPRGRYDIKIFQSFFQLHGKTFDYKIPMSTVLRLFLLPHKDNRQMFFVVSLDPPIKQGQTRYHYLVLLFNQEEETSIELPFTEKELKEKYEDKLTKELSGPTYEVLGKVMKVIINRKLTGPGSFQGHSGTPAIGCSFKAAAGYLYPLERGFIYVHKPPIHIRFEEISSVNFARGGGSTRSFDFEIELTTSVVHTFSSIEKEEYGKLYDFITSKKLRVKNRGKGDKLNYNDDFGDSDQEDEPDAYLERVKAEAKERDDDDDDDDESTDEDFKPTQEESDVAEEYDSNPNDTSDSDDGSDASGGSAKKEKKEKMEKKTKSAKTVSEKPRKPRKQKKEKDENKPKRPASAYMLYLNSVREEIKAKYPGLKVTEVVQKGGEMWKELKDKSKWEEKAAQAKEEYIKAMEEYKTSSGGTTAKEFKEKEKKSSKKKEVKKDSPIKPVSGGTYKSKEYISEESSSDEEDSRSKSNKRKNSSSEEESDKSDKEEKTAEKKPAAKKTKVDMKKESESEVSDAVSEEAEGSSAESSRADSD</sequence>
<dbReference type="PANTHER" id="PTHR45849">
    <property type="entry name" value="FACT COMPLEX SUBUNIT SSRP1"/>
    <property type="match status" value="1"/>
</dbReference>
<dbReference type="InterPro" id="IPR050454">
    <property type="entry name" value="RTT106/SSRP1_HistChap/FACT"/>
</dbReference>
<evidence type="ECO:0000313" key="18">
    <source>
        <dbReference type="Proteomes" id="UP000695007"/>
    </source>
</evidence>
<feature type="region of interest" description="Disordered" evidence="16">
    <location>
        <begin position="457"/>
        <end position="554"/>
    </location>
</feature>
<feature type="region of interest" description="Disordered" evidence="16">
    <location>
        <begin position="612"/>
        <end position="737"/>
    </location>
</feature>
<comment type="function">
    <text evidence="13">Component of the FACT complex, a general chromatin factor that acts to reorganize nucleosomes. The FACT complex is involved in multiple processes that require DNA as a template such as mRNA elongation, DNA replication and DNA repair. During transcription elongation the FACT complex acts as a histone chaperone that both destabilizes and restores nucleosomal structure. It facilitates the passage of RNA polymerase II and transcription by promoting the dissociation of one histone H2A-H2B dimer from the nucleosome, then subsequently promotes the reestablishment of the nucleosome following the passage of RNA polymerase II. Binds specifically to single-stranded DNA and RNA with highest affinity for nucleotides G and U. The FACT complex is required for expression of Hox genes.</text>
</comment>
<keyword evidence="8 15" id="KW-0805">Transcription regulation</keyword>
<dbReference type="Pfam" id="PF03531">
    <property type="entry name" value="SSrecog"/>
    <property type="match status" value="1"/>
</dbReference>
<feature type="compositionally biased region" description="Basic and acidic residues" evidence="16">
    <location>
        <begin position="511"/>
        <end position="533"/>
    </location>
</feature>
<dbReference type="KEGG" id="csol:105366182"/>
<comment type="subcellular location">
    <subcellularLocation>
        <location evidence="1">Nucleus</location>
        <location evidence="1">Nucleolus</location>
    </subcellularLocation>
    <subcellularLocation>
        <location evidence="15">Nucleus</location>
    </subcellularLocation>
    <subcellularLocation>
        <location evidence="15">Chromosome</location>
    </subcellularLocation>
</comment>
<dbReference type="RefSeq" id="XP_011502825.1">
    <property type="nucleotide sequence ID" value="XM_011504523.1"/>
</dbReference>
<accession>A0AAJ6YRF5</accession>
<keyword evidence="5 15" id="KW-0235">DNA replication</keyword>
<dbReference type="InterPro" id="IPR013719">
    <property type="entry name" value="RTT106/SPT16-like_middle_dom"/>
</dbReference>
<feature type="compositionally biased region" description="Acidic residues" evidence="16">
    <location>
        <begin position="714"/>
        <end position="725"/>
    </location>
</feature>
<evidence type="ECO:0000256" key="12">
    <source>
        <dbReference type="ARBA" id="ARBA00023242"/>
    </source>
</evidence>
<keyword evidence="10 15" id="KW-0804">Transcription</keyword>
<dbReference type="Pfam" id="PF00505">
    <property type="entry name" value="HMG_box"/>
    <property type="match status" value="1"/>
</dbReference>
<protein>
    <recommendedName>
        <fullName evidence="3 15">FACT complex subunit SSRP1</fullName>
    </recommendedName>
</protein>
<dbReference type="InterPro" id="IPR011993">
    <property type="entry name" value="PH-like_dom_sf"/>
</dbReference>
<keyword evidence="4 15" id="KW-0158">Chromosome</keyword>
<evidence type="ECO:0000256" key="8">
    <source>
        <dbReference type="ARBA" id="ARBA00023015"/>
    </source>
</evidence>
<keyword evidence="6 15" id="KW-0227">DNA damage</keyword>
<evidence type="ECO:0000256" key="11">
    <source>
        <dbReference type="ARBA" id="ARBA00023204"/>
    </source>
</evidence>
<dbReference type="AlphaFoldDB" id="A0AAJ6YRF5"/>
<dbReference type="Gene3D" id="2.30.29.30">
    <property type="entry name" value="Pleckstrin-homology domain (PH domain)/Phosphotyrosine-binding domain (PTB)"/>
    <property type="match status" value="2"/>
</dbReference>
<keyword evidence="11 15" id="KW-0234">DNA repair</keyword>
<evidence type="ECO:0000256" key="14">
    <source>
        <dbReference type="PROSITE-ProRule" id="PRU00267"/>
    </source>
</evidence>
<feature type="compositionally biased region" description="Acidic residues" evidence="16">
    <location>
        <begin position="463"/>
        <end position="474"/>
    </location>
</feature>
<dbReference type="FunFam" id="2.30.29.30:FF:000119">
    <property type="entry name" value="FACT complex subunit SSRP1"/>
    <property type="match status" value="1"/>
</dbReference>
<evidence type="ECO:0000256" key="2">
    <source>
        <dbReference type="ARBA" id="ARBA00010060"/>
    </source>
</evidence>
<dbReference type="InterPro" id="IPR038167">
    <property type="entry name" value="SSRP1_sf"/>
</dbReference>
<evidence type="ECO:0000313" key="19">
    <source>
        <dbReference type="RefSeq" id="XP_011502825.1"/>
    </source>
</evidence>
<dbReference type="GO" id="GO:1902275">
    <property type="term" value="P:regulation of chromatin organization"/>
    <property type="evidence" value="ECO:0007669"/>
    <property type="project" value="TreeGrafter"/>
</dbReference>
<dbReference type="Gene3D" id="1.10.30.10">
    <property type="entry name" value="High mobility group box domain"/>
    <property type="match status" value="1"/>
</dbReference>
<dbReference type="GO" id="GO:0042393">
    <property type="term" value="F:histone binding"/>
    <property type="evidence" value="ECO:0007669"/>
    <property type="project" value="TreeGrafter"/>
</dbReference>
<dbReference type="Pfam" id="PF17292">
    <property type="entry name" value="POB3_N"/>
    <property type="match status" value="1"/>
</dbReference>
<dbReference type="InterPro" id="IPR035417">
    <property type="entry name" value="SSRP1/POB3_N"/>
</dbReference>
<feature type="compositionally biased region" description="Acidic residues" evidence="16">
    <location>
        <begin position="482"/>
        <end position="491"/>
    </location>
</feature>
<keyword evidence="9 14" id="KW-0238">DNA-binding</keyword>
<keyword evidence="12 14" id="KW-0539">Nucleus</keyword>
<evidence type="ECO:0000256" key="13">
    <source>
        <dbReference type="ARBA" id="ARBA00058159"/>
    </source>
</evidence>
<dbReference type="CDD" id="cd21994">
    <property type="entry name" value="HMG-box_SSRP1-like"/>
    <property type="match status" value="1"/>
</dbReference>
<dbReference type="FunFam" id="2.30.29.220:FF:000001">
    <property type="entry name" value="FACT complex subunit SSRP1"/>
    <property type="match status" value="1"/>
</dbReference>
<dbReference type="Pfam" id="PF21103">
    <property type="entry name" value="PH1_SSRP1-like"/>
    <property type="match status" value="1"/>
</dbReference>
<dbReference type="CDD" id="cd13231">
    <property type="entry name" value="PH2_SSRP1-like"/>
    <property type="match status" value="1"/>
</dbReference>
<dbReference type="SUPFAM" id="SSF50729">
    <property type="entry name" value="PH domain-like"/>
    <property type="match status" value="1"/>
</dbReference>
<evidence type="ECO:0000256" key="3">
    <source>
        <dbReference type="ARBA" id="ARBA00016104"/>
    </source>
</evidence>
<dbReference type="Gene3D" id="2.30.29.150">
    <property type="match status" value="1"/>
</dbReference>
<dbReference type="SUPFAM" id="SSF47095">
    <property type="entry name" value="HMG-box"/>
    <property type="match status" value="1"/>
</dbReference>
<feature type="DNA-binding region" description="HMG box" evidence="14">
    <location>
        <begin position="548"/>
        <end position="614"/>
    </location>
</feature>
<dbReference type="InterPro" id="IPR036910">
    <property type="entry name" value="HMG_box_dom_sf"/>
</dbReference>
<evidence type="ECO:0000259" key="17">
    <source>
        <dbReference type="PROSITE" id="PS50118"/>
    </source>
</evidence>
<dbReference type="SMART" id="SM00398">
    <property type="entry name" value="HMG"/>
    <property type="match status" value="1"/>
</dbReference>
<evidence type="ECO:0000256" key="4">
    <source>
        <dbReference type="ARBA" id="ARBA00022454"/>
    </source>
</evidence>
<keyword evidence="18" id="KW-1185">Reference proteome</keyword>
<dbReference type="GO" id="GO:0006281">
    <property type="term" value="P:DNA repair"/>
    <property type="evidence" value="ECO:0007669"/>
    <property type="project" value="UniProtKB-KW"/>
</dbReference>
<organism evidence="18 19">
    <name type="scientific">Ceratosolen solmsi marchali</name>
    <dbReference type="NCBI Taxonomy" id="326594"/>
    <lineage>
        <taxon>Eukaryota</taxon>
        <taxon>Metazoa</taxon>
        <taxon>Ecdysozoa</taxon>
        <taxon>Arthropoda</taxon>
        <taxon>Hexapoda</taxon>
        <taxon>Insecta</taxon>
        <taxon>Pterygota</taxon>
        <taxon>Neoptera</taxon>
        <taxon>Endopterygota</taxon>
        <taxon>Hymenoptera</taxon>
        <taxon>Apocrita</taxon>
        <taxon>Proctotrupomorpha</taxon>
        <taxon>Chalcidoidea</taxon>
        <taxon>Agaonidae</taxon>
        <taxon>Agaoninae</taxon>
        <taxon>Ceratosolen</taxon>
    </lineage>
</organism>
<dbReference type="Pfam" id="PF08512">
    <property type="entry name" value="Rttp106-like_middle"/>
    <property type="match status" value="1"/>
</dbReference>
<evidence type="ECO:0000256" key="16">
    <source>
        <dbReference type="SAM" id="MobiDB-lite"/>
    </source>
</evidence>
<reference evidence="19" key="1">
    <citation type="submission" date="2025-08" db="UniProtKB">
        <authorList>
            <consortium name="RefSeq"/>
        </authorList>
    </citation>
    <scope>IDENTIFICATION</scope>
</reference>
<keyword evidence="7" id="KW-0694">RNA-binding</keyword>
<dbReference type="InterPro" id="IPR000969">
    <property type="entry name" value="SSRP1/POB3"/>
</dbReference>
<dbReference type="PROSITE" id="PS50118">
    <property type="entry name" value="HMG_BOX_2"/>
    <property type="match status" value="1"/>
</dbReference>
<dbReference type="GO" id="GO:0003677">
    <property type="term" value="F:DNA binding"/>
    <property type="evidence" value="ECO:0007669"/>
    <property type="project" value="UniProtKB-UniRule"/>
</dbReference>
<feature type="domain" description="HMG box" evidence="17">
    <location>
        <begin position="548"/>
        <end position="614"/>
    </location>
</feature>
<dbReference type="InterPro" id="IPR048993">
    <property type="entry name" value="SSRP1-like_PH1"/>
</dbReference>
<dbReference type="PRINTS" id="PR00887">
    <property type="entry name" value="SSRCOGNITION"/>
</dbReference>
<dbReference type="GO" id="GO:0031491">
    <property type="term" value="F:nucleosome binding"/>
    <property type="evidence" value="ECO:0007669"/>
    <property type="project" value="TreeGrafter"/>
</dbReference>